<dbReference type="InterPro" id="IPR017946">
    <property type="entry name" value="PLC-like_Pdiesterase_TIM-brl"/>
</dbReference>
<dbReference type="GO" id="GO:0008081">
    <property type="term" value="F:phosphoric diester hydrolase activity"/>
    <property type="evidence" value="ECO:0007669"/>
    <property type="project" value="InterPro"/>
</dbReference>
<evidence type="ECO:0000313" key="3">
    <source>
        <dbReference type="Proteomes" id="UP000681041"/>
    </source>
</evidence>
<evidence type="ECO:0000313" key="2">
    <source>
        <dbReference type="EMBL" id="QUH23816.1"/>
    </source>
</evidence>
<organism evidence="2 3">
    <name type="scientific">Methanobacterium alkalithermotolerans</name>
    <dbReference type="NCBI Taxonomy" id="2731220"/>
    <lineage>
        <taxon>Archaea</taxon>
        <taxon>Methanobacteriati</taxon>
        <taxon>Methanobacteriota</taxon>
        <taxon>Methanomada group</taxon>
        <taxon>Methanobacteria</taxon>
        <taxon>Methanobacteriales</taxon>
        <taxon>Methanobacteriaceae</taxon>
        <taxon>Methanobacterium</taxon>
    </lineage>
</organism>
<dbReference type="RefSeq" id="WP_211532773.1">
    <property type="nucleotide sequence ID" value="NZ_CP058560.1"/>
</dbReference>
<dbReference type="AlphaFoldDB" id="A0A8T8K5F8"/>
<dbReference type="SUPFAM" id="SSF51695">
    <property type="entry name" value="PLC-like phosphodiesterases"/>
    <property type="match status" value="1"/>
</dbReference>
<dbReference type="Proteomes" id="UP000681041">
    <property type="component" value="Chromosome"/>
</dbReference>
<dbReference type="OrthoDB" id="19020at2157"/>
<dbReference type="PANTHER" id="PTHR46211:SF14">
    <property type="entry name" value="GLYCEROPHOSPHODIESTER PHOSPHODIESTERASE"/>
    <property type="match status" value="1"/>
</dbReference>
<keyword evidence="3" id="KW-1185">Reference proteome</keyword>
<accession>A0A8T8K5F8</accession>
<dbReference type="Gene3D" id="3.20.20.190">
    <property type="entry name" value="Phosphatidylinositol (PI) phosphodiesterase"/>
    <property type="match status" value="1"/>
</dbReference>
<dbReference type="EMBL" id="CP058560">
    <property type="protein sequence ID" value="QUH23816.1"/>
    <property type="molecule type" value="Genomic_DNA"/>
</dbReference>
<dbReference type="PANTHER" id="PTHR46211">
    <property type="entry name" value="GLYCEROPHOSPHORYL DIESTER PHOSPHODIESTERASE"/>
    <property type="match status" value="1"/>
</dbReference>
<proteinExistence type="predicted"/>
<gene>
    <name evidence="2" type="ORF">HYG87_08615</name>
</gene>
<feature type="domain" description="GP-PDE" evidence="1">
    <location>
        <begin position="1"/>
        <end position="223"/>
    </location>
</feature>
<reference evidence="2" key="1">
    <citation type="submission" date="2020-07" db="EMBL/GenBank/DDBJ databases">
        <title>Methanobacterium. sp. MethCan genome.</title>
        <authorList>
            <person name="Postec A."/>
            <person name="Quemeneur M."/>
        </authorList>
    </citation>
    <scope>NUCLEOTIDE SEQUENCE</scope>
    <source>
        <strain evidence="2">MethCAN</strain>
    </source>
</reference>
<dbReference type="InterPro" id="IPR030395">
    <property type="entry name" value="GP_PDE_dom"/>
</dbReference>
<dbReference type="KEGG" id="meme:HYG87_08615"/>
<dbReference type="Pfam" id="PF03009">
    <property type="entry name" value="GDPD"/>
    <property type="match status" value="1"/>
</dbReference>
<evidence type="ECO:0000259" key="1">
    <source>
        <dbReference type="PROSITE" id="PS51704"/>
    </source>
</evidence>
<dbReference type="GO" id="GO:0006629">
    <property type="term" value="P:lipid metabolic process"/>
    <property type="evidence" value="ECO:0007669"/>
    <property type="project" value="InterPro"/>
</dbReference>
<dbReference type="GeneID" id="64820822"/>
<dbReference type="PROSITE" id="PS51704">
    <property type="entry name" value="GP_PDE"/>
    <property type="match status" value="1"/>
</dbReference>
<protein>
    <recommendedName>
        <fullName evidence="1">GP-PDE domain-containing protein</fullName>
    </recommendedName>
</protein>
<name>A0A8T8K5F8_9EURY</name>
<sequence length="223" mass="25324">MKIIAHRGASNLKPENTLAAIKKAIELNADWIEIDIRITKDRNPVIIHDPVVDRTTNGQGIVKEMNISEIKKLDTGGGEAPPHLEEVLELVNEKIPLILELKVPDSFPIISKYLKDYDLEKIMFASFYHKQLLEIKKIGSEIKTGAIFFAGPVKSHEIALNCKCEYIFPHKDFVDVSMVNECHENQIKLYPWVVDHSNELKVLGERGVDGIVTNRIEKWAKGY</sequence>